<dbReference type="AlphaFoldDB" id="A0A7D4BJ68"/>
<dbReference type="Proteomes" id="UP000503088">
    <property type="component" value="Chromosome"/>
</dbReference>
<gene>
    <name evidence="1" type="ORF">GXN76_11435</name>
</gene>
<keyword evidence="1" id="KW-0946">Virion</keyword>
<protein>
    <submittedName>
        <fullName evidence="1">Spore coat protein</fullName>
    </submittedName>
</protein>
<reference evidence="1 2" key="1">
    <citation type="submission" date="2020-01" db="EMBL/GenBank/DDBJ databases">
        <authorList>
            <person name="Gulvik C.A."/>
            <person name="Batra D.G."/>
        </authorList>
    </citation>
    <scope>NUCLEOTIDE SEQUENCE [LARGE SCALE GENOMIC DNA]</scope>
    <source>
        <strain evidence="1 2">W9323</strain>
    </source>
</reference>
<evidence type="ECO:0000313" key="2">
    <source>
        <dbReference type="Proteomes" id="UP000503088"/>
    </source>
</evidence>
<keyword evidence="1" id="KW-0167">Capsid protein</keyword>
<organism evidence="1 2">
    <name type="scientific">Kroppenstedtia pulmonis</name>
    <dbReference type="NCBI Taxonomy" id="1380685"/>
    <lineage>
        <taxon>Bacteria</taxon>
        <taxon>Bacillati</taxon>
        <taxon>Bacillota</taxon>
        <taxon>Bacilli</taxon>
        <taxon>Bacillales</taxon>
        <taxon>Thermoactinomycetaceae</taxon>
        <taxon>Kroppenstedtia</taxon>
    </lineage>
</organism>
<accession>A0A7D4BJ68</accession>
<dbReference type="KEGG" id="kpul:GXN76_11435"/>
<keyword evidence="2" id="KW-1185">Reference proteome</keyword>
<evidence type="ECO:0000313" key="1">
    <source>
        <dbReference type="EMBL" id="QKG86035.1"/>
    </source>
</evidence>
<sequence length="69" mass="7868">MLKLGLHESLDLHELGVFKTNCMAKSSLMQTMVHDVQLNQLIQSDMETSRRHLEEIQGFLTQQQGGLTQ</sequence>
<name>A0A7D4BJ68_9BACL</name>
<dbReference type="EMBL" id="CP048104">
    <property type="protein sequence ID" value="QKG86035.1"/>
    <property type="molecule type" value="Genomic_DNA"/>
</dbReference>
<proteinExistence type="predicted"/>